<evidence type="ECO:0000313" key="1">
    <source>
        <dbReference type="EMBL" id="RRT64567.1"/>
    </source>
</evidence>
<evidence type="ECO:0000313" key="2">
    <source>
        <dbReference type="Proteomes" id="UP000287651"/>
    </source>
</evidence>
<protein>
    <submittedName>
        <fullName evidence="1">Uncharacterized protein</fullName>
    </submittedName>
</protein>
<name>A0A426ZKP9_ENSVE</name>
<dbReference type="Proteomes" id="UP000287651">
    <property type="component" value="Unassembled WGS sequence"/>
</dbReference>
<gene>
    <name evidence="1" type="ORF">B296_00041760</name>
</gene>
<sequence>MGPTTSQVSAVITSGLASSDRFPIRVALPSLPVSRLPPLMMATTRQPASLLPLFARAVAPHEVSSNSLADPKLSTLLLGLHS</sequence>
<dbReference type="EMBL" id="AMZH03006144">
    <property type="protein sequence ID" value="RRT64567.1"/>
    <property type="molecule type" value="Genomic_DNA"/>
</dbReference>
<reference evidence="1 2" key="1">
    <citation type="journal article" date="2014" name="Agronomy (Basel)">
        <title>A Draft Genome Sequence for Ensete ventricosum, the Drought-Tolerant Tree Against Hunger.</title>
        <authorList>
            <person name="Harrison J."/>
            <person name="Moore K.A."/>
            <person name="Paszkiewicz K."/>
            <person name="Jones T."/>
            <person name="Grant M."/>
            <person name="Ambacheew D."/>
            <person name="Muzemil S."/>
            <person name="Studholme D.J."/>
        </authorList>
    </citation>
    <scope>NUCLEOTIDE SEQUENCE [LARGE SCALE GENOMIC DNA]</scope>
</reference>
<organism evidence="1 2">
    <name type="scientific">Ensete ventricosum</name>
    <name type="common">Abyssinian banana</name>
    <name type="synonym">Musa ensete</name>
    <dbReference type="NCBI Taxonomy" id="4639"/>
    <lineage>
        <taxon>Eukaryota</taxon>
        <taxon>Viridiplantae</taxon>
        <taxon>Streptophyta</taxon>
        <taxon>Embryophyta</taxon>
        <taxon>Tracheophyta</taxon>
        <taxon>Spermatophyta</taxon>
        <taxon>Magnoliopsida</taxon>
        <taxon>Liliopsida</taxon>
        <taxon>Zingiberales</taxon>
        <taxon>Musaceae</taxon>
        <taxon>Ensete</taxon>
    </lineage>
</organism>
<proteinExistence type="predicted"/>
<dbReference type="AlphaFoldDB" id="A0A426ZKP9"/>
<comment type="caution">
    <text evidence="1">The sequence shown here is derived from an EMBL/GenBank/DDBJ whole genome shotgun (WGS) entry which is preliminary data.</text>
</comment>
<accession>A0A426ZKP9</accession>